<gene>
    <name evidence="7" type="ORF">Scep_022600</name>
</gene>
<keyword evidence="2" id="KW-0808">Transferase</keyword>
<name>A0AAP0F5R0_9MAGN</name>
<dbReference type="GO" id="GO:0005524">
    <property type="term" value="F:ATP binding"/>
    <property type="evidence" value="ECO:0007669"/>
    <property type="project" value="UniProtKB-KW"/>
</dbReference>
<dbReference type="InterPro" id="IPR027417">
    <property type="entry name" value="P-loop_NTPase"/>
</dbReference>
<dbReference type="AlphaFoldDB" id="A0AAP0F5R0"/>
<dbReference type="PANTHER" id="PTHR11088">
    <property type="entry name" value="TRNA DIMETHYLALLYLTRANSFERASE"/>
    <property type="match status" value="1"/>
</dbReference>
<evidence type="ECO:0000256" key="6">
    <source>
        <dbReference type="SAM" id="MobiDB-lite"/>
    </source>
</evidence>
<dbReference type="PANTHER" id="PTHR11088:SF86">
    <property type="entry name" value="ADENYLATE ISOPENTENYLTRANSFERASE 4-RELATED"/>
    <property type="match status" value="1"/>
</dbReference>
<reference evidence="7 8" key="1">
    <citation type="submission" date="2024-01" db="EMBL/GenBank/DDBJ databases">
        <title>Genome assemblies of Stephania.</title>
        <authorList>
            <person name="Yang L."/>
        </authorList>
    </citation>
    <scope>NUCLEOTIDE SEQUENCE [LARGE SCALE GENOMIC DNA]</scope>
    <source>
        <strain evidence="7">JXDWG</strain>
        <tissue evidence="7">Leaf</tissue>
    </source>
</reference>
<sequence length="299" mass="33839">MPSHRRGFRQGEDCGDHGRHRGRHHHQQDPLPDRRGVPHHLLGDLHPSLGDVSPSLFRLLARSALSRILSRRRLPLIVGGSNSFVHALVTRRVHSPESSLHYDCCFIWVDVALPVLNRYLLKRVDDMFDSGMLAELAEFYDSLESGDSALRPGVGIMKAIGVPEFARYFRRGGGDAGEFGEAVERIKYNTCQLAVKQMGKIERLRLGGWEMRRIDATEFFEAVMRGETAEEIWEKRVLMPSVNIVKSFLDGLMVHINYASKECVRASQESQQGPTGLAIERQACSIEDMSWPSWPCIYN</sequence>
<accession>A0AAP0F5R0</accession>
<evidence type="ECO:0000256" key="1">
    <source>
        <dbReference type="ARBA" id="ARBA00005842"/>
    </source>
</evidence>
<protein>
    <recommendedName>
        <fullName evidence="9">Adenylate isopentenyltransferase</fullName>
    </recommendedName>
</protein>
<dbReference type="Gene3D" id="1.10.287.890">
    <property type="entry name" value="Crystal structure of tRNA isopentenylpyrophosphate transferase (bh2366) domain"/>
    <property type="match status" value="1"/>
</dbReference>
<dbReference type="InterPro" id="IPR039657">
    <property type="entry name" value="Dimethylallyltransferase"/>
</dbReference>
<evidence type="ECO:0000256" key="3">
    <source>
        <dbReference type="ARBA" id="ARBA00022712"/>
    </source>
</evidence>
<dbReference type="GO" id="GO:0009691">
    <property type="term" value="P:cytokinin biosynthetic process"/>
    <property type="evidence" value="ECO:0007669"/>
    <property type="project" value="UniProtKB-KW"/>
</dbReference>
<feature type="region of interest" description="Disordered" evidence="6">
    <location>
        <begin position="1"/>
        <end position="37"/>
    </location>
</feature>
<dbReference type="GO" id="GO:0006400">
    <property type="term" value="P:tRNA modification"/>
    <property type="evidence" value="ECO:0007669"/>
    <property type="project" value="TreeGrafter"/>
</dbReference>
<evidence type="ECO:0000313" key="7">
    <source>
        <dbReference type="EMBL" id="KAK9105756.1"/>
    </source>
</evidence>
<keyword evidence="4" id="KW-0547">Nucleotide-binding</keyword>
<evidence type="ECO:0000256" key="4">
    <source>
        <dbReference type="ARBA" id="ARBA00022741"/>
    </source>
</evidence>
<dbReference type="Pfam" id="PF01715">
    <property type="entry name" value="IPPT"/>
    <property type="match status" value="2"/>
</dbReference>
<keyword evidence="5" id="KW-0067">ATP-binding</keyword>
<comment type="caution">
    <text evidence="7">The sequence shown here is derived from an EMBL/GenBank/DDBJ whole genome shotgun (WGS) entry which is preliminary data.</text>
</comment>
<dbReference type="GO" id="GO:0052381">
    <property type="term" value="F:tRNA dimethylallyltransferase activity"/>
    <property type="evidence" value="ECO:0007669"/>
    <property type="project" value="TreeGrafter"/>
</dbReference>
<organism evidence="7 8">
    <name type="scientific">Stephania cephalantha</name>
    <dbReference type="NCBI Taxonomy" id="152367"/>
    <lineage>
        <taxon>Eukaryota</taxon>
        <taxon>Viridiplantae</taxon>
        <taxon>Streptophyta</taxon>
        <taxon>Embryophyta</taxon>
        <taxon>Tracheophyta</taxon>
        <taxon>Spermatophyta</taxon>
        <taxon>Magnoliopsida</taxon>
        <taxon>Ranunculales</taxon>
        <taxon>Menispermaceae</taxon>
        <taxon>Menispermoideae</taxon>
        <taxon>Cissampelideae</taxon>
        <taxon>Stephania</taxon>
    </lineage>
</organism>
<dbReference type="Gene3D" id="3.40.50.300">
    <property type="entry name" value="P-loop containing nucleotide triphosphate hydrolases"/>
    <property type="match status" value="1"/>
</dbReference>
<evidence type="ECO:0000256" key="2">
    <source>
        <dbReference type="ARBA" id="ARBA00022679"/>
    </source>
</evidence>
<dbReference type="EMBL" id="JBBNAG010000009">
    <property type="protein sequence ID" value="KAK9105756.1"/>
    <property type="molecule type" value="Genomic_DNA"/>
</dbReference>
<dbReference type="GO" id="GO:0005739">
    <property type="term" value="C:mitochondrion"/>
    <property type="evidence" value="ECO:0007669"/>
    <property type="project" value="TreeGrafter"/>
</dbReference>
<proteinExistence type="inferred from homology"/>
<comment type="similarity">
    <text evidence="1">Belongs to the IPP transferase family.</text>
</comment>
<evidence type="ECO:0008006" key="9">
    <source>
        <dbReference type="Google" id="ProtNLM"/>
    </source>
</evidence>
<feature type="compositionally biased region" description="Basic and acidic residues" evidence="6">
    <location>
        <begin position="27"/>
        <end position="36"/>
    </location>
</feature>
<dbReference type="Proteomes" id="UP001419268">
    <property type="component" value="Unassembled WGS sequence"/>
</dbReference>
<keyword evidence="8" id="KW-1185">Reference proteome</keyword>
<keyword evidence="3" id="KW-0203">Cytokinin biosynthesis</keyword>
<evidence type="ECO:0000256" key="5">
    <source>
        <dbReference type="ARBA" id="ARBA00022840"/>
    </source>
</evidence>
<evidence type="ECO:0000313" key="8">
    <source>
        <dbReference type="Proteomes" id="UP001419268"/>
    </source>
</evidence>